<proteinExistence type="inferred from homology"/>
<reference evidence="9 10" key="1">
    <citation type="journal article" date="2023" name="Insect Mol. Biol.">
        <title>Genome sequencing provides insights into the evolution of gene families encoding plant cell wall-degrading enzymes in longhorned beetles.</title>
        <authorList>
            <person name="Shin N.R."/>
            <person name="Okamura Y."/>
            <person name="Kirsch R."/>
            <person name="Pauchet Y."/>
        </authorList>
    </citation>
    <scope>NUCLEOTIDE SEQUENCE [LARGE SCALE GENOMIC DNA]</scope>
    <source>
        <strain evidence="9">EAD_L_NR</strain>
    </source>
</reference>
<evidence type="ECO:0000256" key="1">
    <source>
        <dbReference type="ARBA" id="ARBA00008390"/>
    </source>
</evidence>
<keyword evidence="6" id="KW-0813">Transport</keyword>
<dbReference type="InterPro" id="IPR012674">
    <property type="entry name" value="Calycin"/>
</dbReference>
<comment type="function">
    <text evidence="3">Binds fatty acids in a 1:1 molar ratio.</text>
</comment>
<dbReference type="CDD" id="cd19852">
    <property type="entry name" value="FABP_pancrustacea"/>
    <property type="match status" value="1"/>
</dbReference>
<dbReference type="EMBL" id="JANEYG010000041">
    <property type="protein sequence ID" value="KAJ8916595.1"/>
    <property type="molecule type" value="Genomic_DNA"/>
</dbReference>
<comment type="similarity">
    <text evidence="1 6">Belongs to the calycin superfamily. Fatty-acid binding protein (FABP) family.</text>
</comment>
<evidence type="ECO:0000256" key="4">
    <source>
        <dbReference type="ARBA" id="ARBA00072951"/>
    </source>
</evidence>
<comment type="caution">
    <text evidence="9">The sequence shown here is derived from an EMBL/GenBank/DDBJ whole genome shotgun (WGS) entry which is preliminary data.</text>
</comment>
<keyword evidence="2" id="KW-0446">Lipid-binding</keyword>
<feature type="compositionally biased region" description="Polar residues" evidence="7">
    <location>
        <begin position="18"/>
        <end position="29"/>
    </location>
</feature>
<accession>A0AAV8VRU9</accession>
<sequence length="174" mass="19574">MARRTTCGCPHRPKQLRNGRSSQRSSNCFGVQKSNTRKSFKMVDAFLGKKYKLQSSENFDDFMKALGVSLVTRKLGNAVSPVVELQKEGDEYILTSNSTFKNVVLRFKPGVEFDQETPDGRKVKATITVDGNTLHEVQKNGKETVIDRTFSDNEIKMVMSVDDITATRVYKVQA</sequence>
<evidence type="ECO:0000256" key="6">
    <source>
        <dbReference type="RuleBase" id="RU003696"/>
    </source>
</evidence>
<dbReference type="Pfam" id="PF00061">
    <property type="entry name" value="Lipocalin"/>
    <property type="match status" value="1"/>
</dbReference>
<protein>
    <recommendedName>
        <fullName evidence="4">Fatty acid-binding protein, muscle</fullName>
    </recommendedName>
    <alternativeName>
        <fullName evidence="5">M-FABP</fullName>
    </alternativeName>
</protein>
<keyword evidence="10" id="KW-1185">Reference proteome</keyword>
<evidence type="ECO:0000256" key="2">
    <source>
        <dbReference type="ARBA" id="ARBA00023121"/>
    </source>
</evidence>
<dbReference type="GO" id="GO:0005504">
    <property type="term" value="F:fatty acid binding"/>
    <property type="evidence" value="ECO:0007669"/>
    <property type="project" value="UniProtKB-ARBA"/>
</dbReference>
<name>A0AAV8VRU9_9CUCU</name>
<dbReference type="InterPro" id="IPR000463">
    <property type="entry name" value="Fatty_acid-bd"/>
</dbReference>
<evidence type="ECO:0000256" key="3">
    <source>
        <dbReference type="ARBA" id="ARBA00057009"/>
    </source>
</evidence>
<evidence type="ECO:0000259" key="8">
    <source>
        <dbReference type="PROSITE" id="PS00214"/>
    </source>
</evidence>
<evidence type="ECO:0000256" key="5">
    <source>
        <dbReference type="ARBA" id="ARBA00081149"/>
    </source>
</evidence>
<dbReference type="InterPro" id="IPR031259">
    <property type="entry name" value="ILBP"/>
</dbReference>
<dbReference type="PANTHER" id="PTHR11955">
    <property type="entry name" value="FATTY ACID BINDING PROTEIN"/>
    <property type="match status" value="1"/>
</dbReference>
<dbReference type="PRINTS" id="PR00178">
    <property type="entry name" value="FATTYACIDBP"/>
</dbReference>
<feature type="domain" description="Cytosolic fatty-acid binding proteins" evidence="8">
    <location>
        <begin position="49"/>
        <end position="66"/>
    </location>
</feature>
<dbReference type="FunFam" id="2.40.128.20:FF:000001">
    <property type="entry name" value="Fatty acid-binding protein, adipocyte"/>
    <property type="match status" value="1"/>
</dbReference>
<feature type="region of interest" description="Disordered" evidence="7">
    <location>
        <begin position="1"/>
        <end position="29"/>
    </location>
</feature>
<evidence type="ECO:0000313" key="9">
    <source>
        <dbReference type="EMBL" id="KAJ8916595.1"/>
    </source>
</evidence>
<dbReference type="PROSITE" id="PS00214">
    <property type="entry name" value="FABP"/>
    <property type="match status" value="1"/>
</dbReference>
<evidence type="ECO:0000256" key="7">
    <source>
        <dbReference type="SAM" id="MobiDB-lite"/>
    </source>
</evidence>
<dbReference type="AlphaFoldDB" id="A0AAV8VRU9"/>
<dbReference type="Proteomes" id="UP001159042">
    <property type="component" value="Unassembled WGS sequence"/>
</dbReference>
<dbReference type="SUPFAM" id="SSF50814">
    <property type="entry name" value="Lipocalins"/>
    <property type="match status" value="1"/>
</dbReference>
<organism evidence="9 10">
    <name type="scientific">Exocentrus adspersus</name>
    <dbReference type="NCBI Taxonomy" id="1586481"/>
    <lineage>
        <taxon>Eukaryota</taxon>
        <taxon>Metazoa</taxon>
        <taxon>Ecdysozoa</taxon>
        <taxon>Arthropoda</taxon>
        <taxon>Hexapoda</taxon>
        <taxon>Insecta</taxon>
        <taxon>Pterygota</taxon>
        <taxon>Neoptera</taxon>
        <taxon>Endopterygota</taxon>
        <taxon>Coleoptera</taxon>
        <taxon>Polyphaga</taxon>
        <taxon>Cucujiformia</taxon>
        <taxon>Chrysomeloidea</taxon>
        <taxon>Cerambycidae</taxon>
        <taxon>Lamiinae</taxon>
        <taxon>Acanthocinini</taxon>
        <taxon>Exocentrus</taxon>
    </lineage>
</organism>
<gene>
    <name evidence="9" type="ORF">NQ315_000239</name>
</gene>
<dbReference type="Gene3D" id="2.40.128.20">
    <property type="match status" value="1"/>
</dbReference>
<dbReference type="InterPro" id="IPR000566">
    <property type="entry name" value="Lipocln_cytosolic_FA-bd_dom"/>
</dbReference>
<evidence type="ECO:0000313" key="10">
    <source>
        <dbReference type="Proteomes" id="UP001159042"/>
    </source>
</evidence>